<dbReference type="GO" id="GO:0051607">
    <property type="term" value="P:defense response to virus"/>
    <property type="evidence" value="ECO:0007669"/>
    <property type="project" value="UniProtKB-KW"/>
</dbReference>
<dbReference type="GO" id="GO:0003723">
    <property type="term" value="F:RNA binding"/>
    <property type="evidence" value="ECO:0007669"/>
    <property type="project" value="TreeGrafter"/>
</dbReference>
<keyword evidence="5" id="KW-0547">Nucleotide-binding</keyword>
<dbReference type="Proteomes" id="UP000177583">
    <property type="component" value="Unassembled WGS sequence"/>
</dbReference>
<keyword evidence="9" id="KW-0051">Antiviral defense</keyword>
<dbReference type="EMBL" id="MFNF01000068">
    <property type="protein sequence ID" value="OGG98789.1"/>
    <property type="molecule type" value="Genomic_DNA"/>
</dbReference>
<keyword evidence="7" id="KW-0347">Helicase</keyword>
<keyword evidence="3" id="KW-0540">Nuclease</keyword>
<dbReference type="InterPro" id="IPR006483">
    <property type="entry name" value="CRISPR-assoc_Cas3_HD"/>
</dbReference>
<sequence length="778" mass="85154">MQGKYLKGLDYDLGLVLKAWATTGFSHHGKPVATGQEGLSRFFSVEDETAALEFVGWAQSAYLGDGPLIPPSDLPPETFASVFQKLSWWWAGFTQLADWLGSSIDFFPFESGWVDLEDYRQRARLLARRAVEQAGLTDSAKTKGQGTQGLFGFAPNPMQAWAERVSLSPGANLLILENLTGSGKTEAALVLCHRLMGEQGADGFFFGLPTLATANGMYPRLNRVFHRLFGPDASPSCVLAHSQKHLNPEFAQALLHWSPQGHRRDEAGGGETSGQACASWLADSNKTALLAEVGVGTLDQALLAVLLAKHQSLRLFGLWGKVLVVDEVHAYDDYMQACLKQLLEMHAYLGGSAILLSATLPQGMRAGLVAAFAQGAGGPAPALGALEFPLATKWNPGGLEEVPLPTSEARRREVILVSELDQVVELVLGARSEGACVCWIRNLVEDAQEAYRQLLPQVGEDDLLLFHARFAQVDRQRIETQVLESFGKTGTAEQRRGKVLIATQVVEQSLDLDFDLMISDLAPIDLILQRAGRQGRHVRDRWGNPQAGSDQRPARPFCLHAPDPRGEIGSDWLEGQGAAFLYHPGQLWLTAELLAQKGEMVLPEQARELIEGVYSDPAQALIPEPLLRASLKREGQDQAKRAVARLNLIDFAQGYEATNNQWNAEEQAPTRLGQDSATLFLARREGDRWVPYGGPDTPWELSRLSAPKTWVREFRPPQPSGPDRALADLGSDPALRYGTLLPLDPQTTQSPWPVLGAPLAYDSKLGLQRLKTSPLEET</sequence>
<dbReference type="GO" id="GO:0003724">
    <property type="term" value="F:RNA helicase activity"/>
    <property type="evidence" value="ECO:0007669"/>
    <property type="project" value="TreeGrafter"/>
</dbReference>
<dbReference type="InterPro" id="IPR054712">
    <property type="entry name" value="Cas3-like_dom"/>
</dbReference>
<dbReference type="InterPro" id="IPR001650">
    <property type="entry name" value="Helicase_C-like"/>
</dbReference>
<dbReference type="PANTHER" id="PTHR47963">
    <property type="entry name" value="DEAD-BOX ATP-DEPENDENT RNA HELICASE 47, MITOCHONDRIAL"/>
    <property type="match status" value="1"/>
</dbReference>
<dbReference type="GO" id="GO:0004518">
    <property type="term" value="F:nuclease activity"/>
    <property type="evidence" value="ECO:0007669"/>
    <property type="project" value="UniProtKB-KW"/>
</dbReference>
<evidence type="ECO:0000313" key="12">
    <source>
        <dbReference type="EMBL" id="OGG98789.1"/>
    </source>
</evidence>
<evidence type="ECO:0000256" key="3">
    <source>
        <dbReference type="ARBA" id="ARBA00022722"/>
    </source>
</evidence>
<dbReference type="InterPro" id="IPR050547">
    <property type="entry name" value="DEAD_box_RNA_helicases"/>
</dbReference>
<dbReference type="NCBIfam" id="TIGR01587">
    <property type="entry name" value="cas3_core"/>
    <property type="match status" value="1"/>
</dbReference>
<evidence type="ECO:0000256" key="1">
    <source>
        <dbReference type="ARBA" id="ARBA00006847"/>
    </source>
</evidence>
<dbReference type="Pfam" id="PF18019">
    <property type="entry name" value="Cas3_HD"/>
    <property type="match status" value="1"/>
</dbReference>
<keyword evidence="4" id="KW-0479">Metal-binding</keyword>
<evidence type="ECO:0000313" key="13">
    <source>
        <dbReference type="Proteomes" id="UP000177583"/>
    </source>
</evidence>
<evidence type="ECO:0000256" key="5">
    <source>
        <dbReference type="ARBA" id="ARBA00022741"/>
    </source>
</evidence>
<feature type="domain" description="Helicase C-terminal" evidence="11">
    <location>
        <begin position="445"/>
        <end position="538"/>
    </location>
</feature>
<dbReference type="Pfam" id="PF22590">
    <property type="entry name" value="Cas3-like_C_2"/>
    <property type="match status" value="1"/>
</dbReference>
<dbReference type="PANTHER" id="PTHR47963:SF9">
    <property type="entry name" value="CRISPR-ASSOCIATED ENDONUCLEASE_HELICASE CAS3"/>
    <property type="match status" value="1"/>
</dbReference>
<gene>
    <name evidence="12" type="ORF">A2557_13380</name>
</gene>
<protein>
    <submittedName>
        <fullName evidence="12">CRISPR-associated helicase Cas3</fullName>
    </submittedName>
</protein>
<evidence type="ECO:0000256" key="6">
    <source>
        <dbReference type="ARBA" id="ARBA00022801"/>
    </source>
</evidence>
<dbReference type="SMART" id="SM00490">
    <property type="entry name" value="HELICc"/>
    <property type="match status" value="1"/>
</dbReference>
<name>A0A1F6GL10_9PROT</name>
<evidence type="ECO:0000256" key="10">
    <source>
        <dbReference type="SAM" id="MobiDB-lite"/>
    </source>
</evidence>
<evidence type="ECO:0000259" key="11">
    <source>
        <dbReference type="SMART" id="SM00490"/>
    </source>
</evidence>
<dbReference type="AlphaFoldDB" id="A0A1F6GL10"/>
<evidence type="ECO:0000256" key="9">
    <source>
        <dbReference type="ARBA" id="ARBA00023118"/>
    </source>
</evidence>
<reference evidence="12 13" key="1">
    <citation type="journal article" date="2016" name="Nat. Commun.">
        <title>Thousands of microbial genomes shed light on interconnected biogeochemical processes in an aquifer system.</title>
        <authorList>
            <person name="Anantharaman K."/>
            <person name="Brown C.T."/>
            <person name="Hug L.A."/>
            <person name="Sharon I."/>
            <person name="Castelle C.J."/>
            <person name="Probst A.J."/>
            <person name="Thomas B.C."/>
            <person name="Singh A."/>
            <person name="Wilkins M.J."/>
            <person name="Karaoz U."/>
            <person name="Brodie E.L."/>
            <person name="Williams K.H."/>
            <person name="Hubbard S.S."/>
            <person name="Banfield J.F."/>
        </authorList>
    </citation>
    <scope>NUCLEOTIDE SEQUENCE [LARGE SCALE GENOMIC DNA]</scope>
</reference>
<dbReference type="InterPro" id="IPR027417">
    <property type="entry name" value="P-loop_NTPase"/>
</dbReference>
<accession>A0A1F6GL10</accession>
<evidence type="ECO:0000256" key="7">
    <source>
        <dbReference type="ARBA" id="ARBA00022806"/>
    </source>
</evidence>
<evidence type="ECO:0000256" key="8">
    <source>
        <dbReference type="ARBA" id="ARBA00022840"/>
    </source>
</evidence>
<proteinExistence type="inferred from homology"/>
<comment type="caution">
    <text evidence="12">The sequence shown here is derived from an EMBL/GenBank/DDBJ whole genome shotgun (WGS) entry which is preliminary data.</text>
</comment>
<dbReference type="SUPFAM" id="SSF52540">
    <property type="entry name" value="P-loop containing nucleoside triphosphate hydrolases"/>
    <property type="match status" value="1"/>
</dbReference>
<keyword evidence="8" id="KW-0067">ATP-binding</keyword>
<dbReference type="GO" id="GO:0005524">
    <property type="term" value="F:ATP binding"/>
    <property type="evidence" value="ECO:0007669"/>
    <property type="project" value="UniProtKB-KW"/>
</dbReference>
<dbReference type="GO" id="GO:0046872">
    <property type="term" value="F:metal ion binding"/>
    <property type="evidence" value="ECO:0007669"/>
    <property type="project" value="UniProtKB-KW"/>
</dbReference>
<dbReference type="Gene3D" id="3.40.50.300">
    <property type="entry name" value="P-loop containing nucleotide triphosphate hydrolases"/>
    <property type="match status" value="2"/>
</dbReference>
<dbReference type="InterPro" id="IPR006474">
    <property type="entry name" value="Helicase_Cas3_CRISPR-ass_core"/>
</dbReference>
<comment type="similarity">
    <text evidence="2">In the central section; belongs to the CRISPR-associated helicase Cas3 family.</text>
</comment>
<dbReference type="Gene3D" id="1.10.3210.30">
    <property type="match status" value="1"/>
</dbReference>
<keyword evidence="6" id="KW-0378">Hydrolase</keyword>
<evidence type="ECO:0000256" key="2">
    <source>
        <dbReference type="ARBA" id="ARBA00009046"/>
    </source>
</evidence>
<comment type="similarity">
    <text evidence="1">In the N-terminal section; belongs to the CRISPR-associated nuclease Cas3-HD family.</text>
</comment>
<dbReference type="GO" id="GO:0016787">
    <property type="term" value="F:hydrolase activity"/>
    <property type="evidence" value="ECO:0007669"/>
    <property type="project" value="UniProtKB-KW"/>
</dbReference>
<feature type="region of interest" description="Disordered" evidence="10">
    <location>
        <begin position="538"/>
        <end position="561"/>
    </location>
</feature>
<organism evidence="12 13">
    <name type="scientific">Candidatus Lambdaproteobacteria bacterium RIFOXYD2_FULL_56_26</name>
    <dbReference type="NCBI Taxonomy" id="1817773"/>
    <lineage>
        <taxon>Bacteria</taxon>
        <taxon>Pseudomonadati</taxon>
        <taxon>Pseudomonadota</taxon>
        <taxon>Candidatus Lambdaproteobacteria</taxon>
    </lineage>
</organism>
<dbReference type="InterPro" id="IPR038257">
    <property type="entry name" value="CRISPR-assoc_Cas3_HD_sf"/>
</dbReference>
<evidence type="ECO:0000256" key="4">
    <source>
        <dbReference type="ARBA" id="ARBA00022723"/>
    </source>
</evidence>